<evidence type="ECO:0000256" key="11">
    <source>
        <dbReference type="SAM" id="Phobius"/>
    </source>
</evidence>
<evidence type="ECO:0000256" key="10">
    <source>
        <dbReference type="SAM" id="MobiDB-lite"/>
    </source>
</evidence>
<organism evidence="13 14">
    <name type="scientific">Pelobates cultripes</name>
    <name type="common">Western spadefoot toad</name>
    <dbReference type="NCBI Taxonomy" id="61616"/>
    <lineage>
        <taxon>Eukaryota</taxon>
        <taxon>Metazoa</taxon>
        <taxon>Chordata</taxon>
        <taxon>Craniata</taxon>
        <taxon>Vertebrata</taxon>
        <taxon>Euteleostomi</taxon>
        <taxon>Amphibia</taxon>
        <taxon>Batrachia</taxon>
        <taxon>Anura</taxon>
        <taxon>Pelobatoidea</taxon>
        <taxon>Pelobatidae</taxon>
        <taxon>Pelobates</taxon>
    </lineage>
</organism>
<dbReference type="InterPro" id="IPR011500">
    <property type="entry name" value="GPCR_3_9-Cys_dom"/>
</dbReference>
<dbReference type="AlphaFoldDB" id="A0AAD1WCR4"/>
<evidence type="ECO:0000256" key="7">
    <source>
        <dbReference type="ARBA" id="ARBA00023136"/>
    </source>
</evidence>
<evidence type="ECO:0000256" key="8">
    <source>
        <dbReference type="ARBA" id="ARBA00023180"/>
    </source>
</evidence>
<feature type="transmembrane region" description="Helical" evidence="11">
    <location>
        <begin position="672"/>
        <end position="695"/>
    </location>
</feature>
<evidence type="ECO:0000259" key="12">
    <source>
        <dbReference type="PROSITE" id="PS50259"/>
    </source>
</evidence>
<keyword evidence="6" id="KW-0297">G-protein coupled receptor</keyword>
<dbReference type="Pfam" id="PF07562">
    <property type="entry name" value="NCD3G"/>
    <property type="match status" value="1"/>
</dbReference>
<gene>
    <name evidence="13" type="ORF">PECUL_23A010571</name>
</gene>
<feature type="non-terminal residue" evidence="13">
    <location>
        <position position="1"/>
    </location>
</feature>
<dbReference type="InterPro" id="IPR004073">
    <property type="entry name" value="GPCR_3_vmron_rcpt_2"/>
</dbReference>
<dbReference type="GO" id="GO:0005886">
    <property type="term" value="C:plasma membrane"/>
    <property type="evidence" value="ECO:0007669"/>
    <property type="project" value="UniProtKB-SubCell"/>
</dbReference>
<evidence type="ECO:0000256" key="3">
    <source>
        <dbReference type="ARBA" id="ARBA00022692"/>
    </source>
</evidence>
<keyword evidence="5 11" id="KW-1133">Transmembrane helix</keyword>
<dbReference type="FunFam" id="2.10.50.30:FF:000003">
    <property type="entry name" value="Vomeronasal 2, receptor 120"/>
    <property type="match status" value="1"/>
</dbReference>
<reference evidence="13" key="1">
    <citation type="submission" date="2022-03" db="EMBL/GenBank/DDBJ databases">
        <authorList>
            <person name="Alioto T."/>
            <person name="Alioto T."/>
            <person name="Gomez Garrido J."/>
        </authorList>
    </citation>
    <scope>NUCLEOTIDE SEQUENCE</scope>
</reference>
<dbReference type="Gene3D" id="2.10.50.30">
    <property type="entry name" value="GPCR, family 3, nine cysteines domain"/>
    <property type="match status" value="1"/>
</dbReference>
<dbReference type="Pfam" id="PF00003">
    <property type="entry name" value="7tm_3"/>
    <property type="match status" value="1"/>
</dbReference>
<evidence type="ECO:0000256" key="4">
    <source>
        <dbReference type="ARBA" id="ARBA00022729"/>
    </source>
</evidence>
<evidence type="ECO:0000256" key="1">
    <source>
        <dbReference type="ARBA" id="ARBA00004651"/>
    </source>
</evidence>
<feature type="transmembrane region" description="Helical" evidence="11">
    <location>
        <begin position="707"/>
        <end position="727"/>
    </location>
</feature>
<dbReference type="PANTHER" id="PTHR24061">
    <property type="entry name" value="CALCIUM-SENSING RECEPTOR-RELATED"/>
    <property type="match status" value="1"/>
</dbReference>
<keyword evidence="3 11" id="KW-0812">Transmembrane</keyword>
<feature type="compositionally biased region" description="Low complexity" evidence="10">
    <location>
        <begin position="22"/>
        <end position="32"/>
    </location>
</feature>
<dbReference type="Proteomes" id="UP001295444">
    <property type="component" value="Chromosome 06"/>
</dbReference>
<feature type="region of interest" description="Disordered" evidence="10">
    <location>
        <begin position="164"/>
        <end position="203"/>
    </location>
</feature>
<keyword evidence="2" id="KW-1003">Cell membrane</keyword>
<evidence type="ECO:0000256" key="6">
    <source>
        <dbReference type="ARBA" id="ARBA00023040"/>
    </source>
</evidence>
<keyword evidence="8" id="KW-0325">Glycoprotein</keyword>
<feature type="transmembrane region" description="Helical" evidence="11">
    <location>
        <begin position="550"/>
        <end position="570"/>
    </location>
</feature>
<dbReference type="InterPro" id="IPR017979">
    <property type="entry name" value="GPCR_3_CS"/>
</dbReference>
<feature type="region of interest" description="Disordered" evidence="10">
    <location>
        <begin position="1"/>
        <end position="32"/>
    </location>
</feature>
<dbReference type="InterPro" id="IPR000068">
    <property type="entry name" value="GPCR_3_Ca_sens_rcpt-rel"/>
</dbReference>
<feature type="transmembrane region" description="Helical" evidence="11">
    <location>
        <begin position="739"/>
        <end position="762"/>
    </location>
</feature>
<dbReference type="PANTHER" id="PTHR24061:SF588">
    <property type="entry name" value="VOMERONASAL TYPE-2 RECEPTOR 26"/>
    <property type="match status" value="1"/>
</dbReference>
<evidence type="ECO:0000256" key="9">
    <source>
        <dbReference type="ARBA" id="ARBA00023224"/>
    </source>
</evidence>
<proteinExistence type="predicted"/>
<dbReference type="InterPro" id="IPR017978">
    <property type="entry name" value="GPCR_3_C"/>
</dbReference>
<feature type="domain" description="G-protein coupled receptors family 3 profile" evidence="12">
    <location>
        <begin position="513"/>
        <end position="777"/>
    </location>
</feature>
<evidence type="ECO:0000256" key="5">
    <source>
        <dbReference type="ARBA" id="ARBA00022989"/>
    </source>
</evidence>
<dbReference type="PRINTS" id="PR01535">
    <property type="entry name" value="VOMERONASL2R"/>
</dbReference>
<dbReference type="GO" id="GO:0004930">
    <property type="term" value="F:G protein-coupled receptor activity"/>
    <property type="evidence" value="ECO:0007669"/>
    <property type="project" value="UniProtKB-KW"/>
</dbReference>
<name>A0AAD1WCR4_PELCU</name>
<keyword evidence="9" id="KW-0807">Transducer</keyword>
<feature type="transmembrane region" description="Helical" evidence="11">
    <location>
        <begin position="585"/>
        <end position="607"/>
    </location>
</feature>
<dbReference type="PROSITE" id="PS00980">
    <property type="entry name" value="G_PROTEIN_RECEP_F3_2"/>
    <property type="match status" value="1"/>
</dbReference>
<keyword evidence="4" id="KW-0732">Signal</keyword>
<dbReference type="EMBL" id="OW240917">
    <property type="protein sequence ID" value="CAH2299236.1"/>
    <property type="molecule type" value="Genomic_DNA"/>
</dbReference>
<dbReference type="CDD" id="cd15283">
    <property type="entry name" value="7tmC_V2R_pheromone"/>
    <property type="match status" value="1"/>
</dbReference>
<dbReference type="PRINTS" id="PR00248">
    <property type="entry name" value="GPCRMGR"/>
</dbReference>
<keyword evidence="7 11" id="KW-0472">Membrane</keyword>
<sequence length="779" mass="86991">LIQPPRPYTAPHLPNCNKRSHSASTASYSPSPLKVGSKLGDVPGLRFLTNVNNNLIIIIHPRQVLRHRQPTGYLVPCFAISAILSNTTVPQGLHPTSYTESREADILPPRSSGQKIPSAQIIGKFFASALASRMSQVSIPIIGIPHHFYPQLPGILVHSKNISRAPATAKSNQETPPHQSGLPRPPPTTITTPPVSPAHSVPISTEKVHSSHTLLSRTIKLPHSHNEILTALRKSTMPYKLSLQLTWLAATSQLFLVCLYFKVFFQAPPTTHYFHDYSITHTRALYILQALTPQSTSLSEGATVHKLYKLAIKCINSEHKPTHKFQSTNIYTLYLNLAAMSHVLVTMPLGLYNNPRVSKATKRYHSNNIVRVMLFRSPLSRTVPPMYRYIYSDIYYQSTLYIYDLSSPPAGGRFAAGGLPGTPPNCDRRHGTAGDRIPRARCNDYCPPGTRKAPNGGYHTCCYDCIPCNNGEFSNVTESDNCQKCPDNEWTDQRKVTCIPKMYDFLSYEKEIMGPLFASISSLCLFVTIVVLRIFFVFRNTPIVRANNRSLSFILLVSIILSFLCVFLFLGNPVYITCMLRQTCLGVTFSVAVSSILGKTIMVCIAFKATKPGSSWRKWVGVKVSSYVVMMCTSVQVLINVIWLSVSPPFQEFDMHSYPTIIIIQCNEGSVLAFYCVLGYMGMMASMSFVLAFMVRTLPDSFNEAKYITFSMLVFCSVWIAMIPAYLSTKGKYMVAVEIFAILASSAGILSCIYFPKCYILLRKPEMNTRKHILDRHNS</sequence>
<evidence type="ECO:0000313" key="14">
    <source>
        <dbReference type="Proteomes" id="UP001295444"/>
    </source>
</evidence>
<dbReference type="PROSITE" id="PS50259">
    <property type="entry name" value="G_PROTEIN_RECEP_F3_4"/>
    <property type="match status" value="1"/>
</dbReference>
<evidence type="ECO:0000256" key="2">
    <source>
        <dbReference type="ARBA" id="ARBA00022475"/>
    </source>
</evidence>
<accession>A0AAD1WCR4</accession>
<comment type="subcellular location">
    <subcellularLocation>
        <location evidence="1">Cell membrane</location>
        <topology evidence="1">Multi-pass membrane protein</topology>
    </subcellularLocation>
</comment>
<feature type="transmembrane region" description="Helical" evidence="11">
    <location>
        <begin position="512"/>
        <end position="538"/>
    </location>
</feature>
<feature type="compositionally biased region" description="Polar residues" evidence="10">
    <location>
        <begin position="169"/>
        <end position="178"/>
    </location>
</feature>
<evidence type="ECO:0000313" key="13">
    <source>
        <dbReference type="EMBL" id="CAH2299236.1"/>
    </source>
</evidence>
<protein>
    <submittedName>
        <fullName evidence="13">Vomeronasal type-2 receptor 26-like</fullName>
    </submittedName>
</protein>
<keyword evidence="14" id="KW-1185">Reference proteome</keyword>
<keyword evidence="13" id="KW-0675">Receptor</keyword>
<dbReference type="InterPro" id="IPR000337">
    <property type="entry name" value="GPCR_3"/>
</dbReference>
<dbReference type="PROSITE" id="PS00981">
    <property type="entry name" value="G_PROTEIN_RECEP_F3_3"/>
    <property type="match status" value="1"/>
</dbReference>
<feature type="transmembrane region" description="Helical" evidence="11">
    <location>
        <begin position="627"/>
        <end position="646"/>
    </location>
</feature>
<dbReference type="InterPro" id="IPR038550">
    <property type="entry name" value="GPCR_3_9-Cys_sf"/>
</dbReference>